<evidence type="ECO:0000256" key="1">
    <source>
        <dbReference type="SAM" id="MobiDB-lite"/>
    </source>
</evidence>
<dbReference type="EMBL" id="PUHZ01000008">
    <property type="protein sequence ID" value="PQO46676.1"/>
    <property type="molecule type" value="Genomic_DNA"/>
</dbReference>
<feature type="region of interest" description="Disordered" evidence="1">
    <location>
        <begin position="102"/>
        <end position="122"/>
    </location>
</feature>
<evidence type="ECO:0000313" key="2">
    <source>
        <dbReference type="EMBL" id="PQO46676.1"/>
    </source>
</evidence>
<sequence length="122" mass="13462">MQVKVYVPKTVEIPSEYLPALVQRANENLGDAGRSVAASRGHLVRQAVRDGLLRELDHLMGEDDAVDLYCDPGSEIPLEIENRTVTLTELLEALQNKKASWGIKSEDLADTQPGITPRRRAA</sequence>
<gene>
    <name evidence="2" type="ORF">C5Y93_07525</name>
</gene>
<evidence type="ECO:0000313" key="3">
    <source>
        <dbReference type="Proteomes" id="UP000237819"/>
    </source>
</evidence>
<comment type="caution">
    <text evidence="2">The sequence shown here is derived from an EMBL/GenBank/DDBJ whole genome shotgun (WGS) entry which is preliminary data.</text>
</comment>
<dbReference type="Proteomes" id="UP000237819">
    <property type="component" value="Unassembled WGS sequence"/>
</dbReference>
<dbReference type="OrthoDB" id="272496at2"/>
<protein>
    <submittedName>
        <fullName evidence="2">Uncharacterized protein</fullName>
    </submittedName>
</protein>
<organism evidence="2 3">
    <name type="scientific">Blastopirellula marina</name>
    <dbReference type="NCBI Taxonomy" id="124"/>
    <lineage>
        <taxon>Bacteria</taxon>
        <taxon>Pseudomonadati</taxon>
        <taxon>Planctomycetota</taxon>
        <taxon>Planctomycetia</taxon>
        <taxon>Pirellulales</taxon>
        <taxon>Pirellulaceae</taxon>
        <taxon>Blastopirellula</taxon>
    </lineage>
</organism>
<accession>A0A2S8GQG7</accession>
<dbReference type="AlphaFoldDB" id="A0A2S8GQG7"/>
<proteinExistence type="predicted"/>
<dbReference type="RefSeq" id="WP_105334803.1">
    <property type="nucleotide sequence ID" value="NZ_PUHZ01000008.1"/>
</dbReference>
<name>A0A2S8GQG7_9BACT</name>
<reference evidence="2 3" key="1">
    <citation type="submission" date="2018-02" db="EMBL/GenBank/DDBJ databases">
        <title>Comparative genomes isolates from brazilian mangrove.</title>
        <authorList>
            <person name="Araujo J.E."/>
            <person name="Taketani R.G."/>
            <person name="Silva M.C.P."/>
            <person name="Loureco M.V."/>
            <person name="Andreote F.D."/>
        </authorList>
    </citation>
    <scope>NUCLEOTIDE SEQUENCE [LARGE SCALE GENOMIC DNA]</scope>
    <source>
        <strain evidence="2 3">Nap-Phe MGV</strain>
    </source>
</reference>